<dbReference type="PANTHER" id="PTHR12385">
    <property type="entry name" value="CHOLINE TRANSPORTER-LIKE (SLC FAMILY 44)"/>
    <property type="match status" value="1"/>
</dbReference>
<name>A0A4U0UB10_9PEZI</name>
<dbReference type="OrthoDB" id="44736at2759"/>
<comment type="subcellular location">
    <subcellularLocation>
        <location evidence="2 8">Cell membrane</location>
        <topology evidence="2 8">Multi-pass membrane protein</topology>
    </subcellularLocation>
</comment>
<feature type="transmembrane region" description="Helical" evidence="8">
    <location>
        <begin position="135"/>
        <end position="155"/>
    </location>
</feature>
<dbReference type="GO" id="GO:0022857">
    <property type="term" value="F:transmembrane transporter activity"/>
    <property type="evidence" value="ECO:0007669"/>
    <property type="project" value="UniProtKB-UniRule"/>
</dbReference>
<feature type="transmembrane region" description="Helical" evidence="8">
    <location>
        <begin position="86"/>
        <end position="107"/>
    </location>
</feature>
<feature type="region of interest" description="Disordered" evidence="9">
    <location>
        <begin position="1"/>
        <end position="67"/>
    </location>
</feature>
<keyword evidence="7 8" id="KW-0472">Membrane</keyword>
<comment type="function">
    <text evidence="1 8">Probably involved in transport through the plasma membrane.</text>
</comment>
<evidence type="ECO:0000256" key="6">
    <source>
        <dbReference type="ARBA" id="ARBA00022989"/>
    </source>
</evidence>
<organism evidence="10 11">
    <name type="scientific">Salinomyces thailandicus</name>
    <dbReference type="NCBI Taxonomy" id="706561"/>
    <lineage>
        <taxon>Eukaryota</taxon>
        <taxon>Fungi</taxon>
        <taxon>Dikarya</taxon>
        <taxon>Ascomycota</taxon>
        <taxon>Pezizomycotina</taxon>
        <taxon>Dothideomycetes</taxon>
        <taxon>Dothideomycetidae</taxon>
        <taxon>Mycosphaerellales</taxon>
        <taxon>Teratosphaeriaceae</taxon>
        <taxon>Salinomyces</taxon>
    </lineage>
</organism>
<sequence>MAGEAANYYGSAPEQNGGHKGEQKGGYPMHQPNGGQQQQPPQYGGPQYMAPPPTYQQNFQEQVSQEGKPPTFDQAFKIDKPKWNDLWAGGLLLAVMVGFVAVSGIAIQGYAATKGFNGGGIYDSSNEFGLDTNTLVLFVFCLVVALVLGYGYVWLARLYTKAFIWITGILHIVFGFVTAIWMLINHQLSGGIVFLLFACFTAFCFWTWIPRIPFSVLMLQTAIDVSKKFGHVYLVSFLGGLITAAFGAYFSVTLVAIYVKYEPGANPACSTGAGGCSSATVIGLVVFITFAGYWITEWLKNTIHTTISGVYAAWYFSPKNPPAHATRGAARRALTYSFGSISLGSLLIAIIQSIRQACSVARQQTANSGNFATDAAFCVLQCVLGLVQWAAQFINRYAFSYIALYGESYFSAAKATWKLVKDRGIDALVNECLIGPVLTMGATFVAYACALLAYLYLLFTNPAYNQNGEFTPVVVAYAFMIGLQITHCFTTPLSSGIDTIFVAAAWDPEVLMREHPELYQKMVEVYPHVQQAIHA</sequence>
<proteinExistence type="inferred from homology"/>
<feature type="transmembrane region" description="Helical" evidence="8">
    <location>
        <begin position="190"/>
        <end position="209"/>
    </location>
</feature>
<feature type="transmembrane region" description="Helical" evidence="8">
    <location>
        <begin position="371"/>
        <end position="391"/>
    </location>
</feature>
<dbReference type="Proteomes" id="UP000308549">
    <property type="component" value="Unassembled WGS sequence"/>
</dbReference>
<evidence type="ECO:0000313" key="11">
    <source>
        <dbReference type="Proteomes" id="UP000308549"/>
    </source>
</evidence>
<feature type="compositionally biased region" description="Polar residues" evidence="9">
    <location>
        <begin position="55"/>
        <end position="65"/>
    </location>
</feature>
<keyword evidence="5 8" id="KW-0812">Transmembrane</keyword>
<evidence type="ECO:0000256" key="3">
    <source>
        <dbReference type="ARBA" id="ARBA00007168"/>
    </source>
</evidence>
<reference evidence="10 11" key="1">
    <citation type="submission" date="2017-03" db="EMBL/GenBank/DDBJ databases">
        <title>Genomes of endolithic fungi from Antarctica.</title>
        <authorList>
            <person name="Coleine C."/>
            <person name="Masonjones S."/>
            <person name="Stajich J.E."/>
        </authorList>
    </citation>
    <scope>NUCLEOTIDE SEQUENCE [LARGE SCALE GENOMIC DNA]</scope>
    <source>
        <strain evidence="10 11">CCFEE 6315</strain>
    </source>
</reference>
<evidence type="ECO:0000256" key="2">
    <source>
        <dbReference type="ARBA" id="ARBA00004651"/>
    </source>
</evidence>
<keyword evidence="6 8" id="KW-1133">Transmembrane helix</keyword>
<evidence type="ECO:0000256" key="5">
    <source>
        <dbReference type="ARBA" id="ARBA00022692"/>
    </source>
</evidence>
<accession>A0A4U0UB10</accession>
<feature type="transmembrane region" description="Helical" evidence="8">
    <location>
        <begin position="230"/>
        <end position="259"/>
    </location>
</feature>
<feature type="transmembrane region" description="Helical" evidence="8">
    <location>
        <begin position="333"/>
        <end position="351"/>
    </location>
</feature>
<comment type="caution">
    <text evidence="10">The sequence shown here is derived from an EMBL/GenBank/DDBJ whole genome shotgun (WGS) entry which is preliminary data.</text>
</comment>
<evidence type="ECO:0000256" key="7">
    <source>
        <dbReference type="ARBA" id="ARBA00023136"/>
    </source>
</evidence>
<feature type="compositionally biased region" description="Low complexity" evidence="9">
    <location>
        <begin position="31"/>
        <end position="48"/>
    </location>
</feature>
<dbReference type="EMBL" id="NAJL01000008">
    <property type="protein sequence ID" value="TKA31455.1"/>
    <property type="molecule type" value="Genomic_DNA"/>
</dbReference>
<keyword evidence="11" id="KW-1185">Reference proteome</keyword>
<evidence type="ECO:0000256" key="4">
    <source>
        <dbReference type="ARBA" id="ARBA00015388"/>
    </source>
</evidence>
<comment type="similarity">
    <text evidence="3 8">Belongs to the CTL (choline transporter-like) family.</text>
</comment>
<gene>
    <name evidence="10" type="ORF">B0A50_02302</name>
</gene>
<dbReference type="Pfam" id="PF04515">
    <property type="entry name" value="Choline_transpo"/>
    <property type="match status" value="1"/>
</dbReference>
<evidence type="ECO:0000256" key="1">
    <source>
        <dbReference type="ARBA" id="ARBA00002957"/>
    </source>
</evidence>
<dbReference type="PANTHER" id="PTHR12385:SF4">
    <property type="entry name" value="PROTEIN PNS1"/>
    <property type="match status" value="1"/>
</dbReference>
<evidence type="ECO:0000313" key="10">
    <source>
        <dbReference type="EMBL" id="TKA31455.1"/>
    </source>
</evidence>
<feature type="transmembrane region" description="Helical" evidence="8">
    <location>
        <begin position="162"/>
        <end position="184"/>
    </location>
</feature>
<feature type="transmembrane region" description="Helical" evidence="8">
    <location>
        <begin position="437"/>
        <end position="459"/>
    </location>
</feature>
<protein>
    <recommendedName>
        <fullName evidence="4 8">Protein PNS1</fullName>
    </recommendedName>
</protein>
<dbReference type="AlphaFoldDB" id="A0A4U0UB10"/>
<feature type="transmembrane region" description="Helical" evidence="8">
    <location>
        <begin position="271"/>
        <end position="295"/>
    </location>
</feature>
<dbReference type="InterPro" id="IPR007603">
    <property type="entry name" value="Choline_transptr-like"/>
</dbReference>
<evidence type="ECO:0000256" key="8">
    <source>
        <dbReference type="RuleBase" id="RU368066"/>
    </source>
</evidence>
<dbReference type="GO" id="GO:0005886">
    <property type="term" value="C:plasma membrane"/>
    <property type="evidence" value="ECO:0007669"/>
    <property type="project" value="UniProtKB-SubCell"/>
</dbReference>
<evidence type="ECO:0000256" key="9">
    <source>
        <dbReference type="SAM" id="MobiDB-lite"/>
    </source>
</evidence>